<dbReference type="EMBL" id="JACSQQ010000010">
    <property type="protein sequence ID" value="MBD7950313.1"/>
    <property type="molecule type" value="Genomic_DNA"/>
</dbReference>
<keyword evidence="5 7" id="KW-1133">Transmembrane helix</keyword>
<feature type="domain" description="ABC transmembrane type-1" evidence="9">
    <location>
        <begin position="95"/>
        <end position="312"/>
    </location>
</feature>
<comment type="similarity">
    <text evidence="7">Belongs to the binding-protein-dependent transport system permease family.</text>
</comment>
<dbReference type="InterPro" id="IPR035906">
    <property type="entry name" value="MetI-like_sf"/>
</dbReference>
<feature type="transmembrane region" description="Helical" evidence="7">
    <location>
        <begin position="233"/>
        <end position="253"/>
    </location>
</feature>
<feature type="transmembrane region" description="Helical" evidence="7">
    <location>
        <begin position="34"/>
        <end position="53"/>
    </location>
</feature>
<evidence type="ECO:0000313" key="10">
    <source>
        <dbReference type="EMBL" id="MBD7950313.1"/>
    </source>
</evidence>
<dbReference type="PANTHER" id="PTHR43227:SF8">
    <property type="entry name" value="DIACETYLCHITOBIOSE UPTAKE SYSTEM PERMEASE PROTEIN DASB"/>
    <property type="match status" value="1"/>
</dbReference>
<dbReference type="SUPFAM" id="SSF161098">
    <property type="entry name" value="MetI-like"/>
    <property type="match status" value="1"/>
</dbReference>
<dbReference type="InterPro" id="IPR050809">
    <property type="entry name" value="UgpAE/MalFG_permease"/>
</dbReference>
<sequence>MTSLTTAPGAGSTSARPPRPARRSRTGTSRLEPWVYLLPAAAILVGLLGYPLYQLVVTSFYDYRQANVTGGAPLEFLGLGNYAQLFGDAKFWTVLLNTTVFAAGCVVATLALGSALAVLATRVSRWVRSVLFLAALGAWATPAMTGSAVWLFLFDPTLGLVNKTLVNVGLSGFAGHSWTAEKWPAFALVGAEVVWCSFPFVLVTVYAGILAIPSELLEAARLDGASMPRIARSIMVPMLRPIIIIVTIQSIIWDFKVFTQIYVMTNGGGIGGQNLVLNVYSYQQAFASNLYGLGSAIGVVMTLLLLGVTLVYLRLLRRSGEVL</sequence>
<evidence type="ECO:0000256" key="3">
    <source>
        <dbReference type="ARBA" id="ARBA00022475"/>
    </source>
</evidence>
<accession>A0ABR8RRA8</accession>
<organism evidence="10 11">
    <name type="scientific">Oerskovia rustica</name>
    <dbReference type="NCBI Taxonomy" id="2762237"/>
    <lineage>
        <taxon>Bacteria</taxon>
        <taxon>Bacillati</taxon>
        <taxon>Actinomycetota</taxon>
        <taxon>Actinomycetes</taxon>
        <taxon>Micrococcales</taxon>
        <taxon>Cellulomonadaceae</taxon>
        <taxon>Oerskovia</taxon>
    </lineage>
</organism>
<evidence type="ECO:0000256" key="8">
    <source>
        <dbReference type="SAM" id="MobiDB-lite"/>
    </source>
</evidence>
<comment type="subcellular location">
    <subcellularLocation>
        <location evidence="1 7">Cell membrane</location>
        <topology evidence="1 7">Multi-pass membrane protein</topology>
    </subcellularLocation>
</comment>
<dbReference type="CDD" id="cd06261">
    <property type="entry name" value="TM_PBP2"/>
    <property type="match status" value="1"/>
</dbReference>
<evidence type="ECO:0000259" key="9">
    <source>
        <dbReference type="PROSITE" id="PS50928"/>
    </source>
</evidence>
<evidence type="ECO:0000313" key="11">
    <source>
        <dbReference type="Proteomes" id="UP000641803"/>
    </source>
</evidence>
<dbReference type="PROSITE" id="PS50928">
    <property type="entry name" value="ABC_TM1"/>
    <property type="match status" value="1"/>
</dbReference>
<dbReference type="PANTHER" id="PTHR43227">
    <property type="entry name" value="BLL4140 PROTEIN"/>
    <property type="match status" value="1"/>
</dbReference>
<dbReference type="InterPro" id="IPR000515">
    <property type="entry name" value="MetI-like"/>
</dbReference>
<evidence type="ECO:0000256" key="7">
    <source>
        <dbReference type="RuleBase" id="RU363032"/>
    </source>
</evidence>
<feature type="transmembrane region" description="Helical" evidence="7">
    <location>
        <begin position="185"/>
        <end position="212"/>
    </location>
</feature>
<dbReference type="RefSeq" id="WP_191795753.1">
    <property type="nucleotide sequence ID" value="NZ_JACSQQ010000010.1"/>
</dbReference>
<dbReference type="Pfam" id="PF00528">
    <property type="entry name" value="BPD_transp_1"/>
    <property type="match status" value="1"/>
</dbReference>
<evidence type="ECO:0000256" key="6">
    <source>
        <dbReference type="ARBA" id="ARBA00023136"/>
    </source>
</evidence>
<dbReference type="Proteomes" id="UP000641803">
    <property type="component" value="Unassembled WGS sequence"/>
</dbReference>
<name>A0ABR8RRA8_9CELL</name>
<evidence type="ECO:0000256" key="4">
    <source>
        <dbReference type="ARBA" id="ARBA00022692"/>
    </source>
</evidence>
<keyword evidence="6 7" id="KW-0472">Membrane</keyword>
<reference evidence="10 11" key="1">
    <citation type="submission" date="2020-08" db="EMBL/GenBank/DDBJ databases">
        <title>A Genomic Blueprint of the Chicken Gut Microbiome.</title>
        <authorList>
            <person name="Gilroy R."/>
            <person name="Ravi A."/>
            <person name="Getino M."/>
            <person name="Pursley I."/>
            <person name="Horton D.L."/>
            <person name="Alikhan N.-F."/>
            <person name="Baker D."/>
            <person name="Gharbi K."/>
            <person name="Hall N."/>
            <person name="Watson M."/>
            <person name="Adriaenssens E.M."/>
            <person name="Foster-Nyarko E."/>
            <person name="Jarju S."/>
            <person name="Secka A."/>
            <person name="Antonio M."/>
            <person name="Oren A."/>
            <person name="Chaudhuri R."/>
            <person name="La Ragione R.M."/>
            <person name="Hildebrand F."/>
            <person name="Pallen M.J."/>
        </authorList>
    </citation>
    <scope>NUCLEOTIDE SEQUENCE [LARGE SCALE GENOMIC DNA]</scope>
    <source>
        <strain evidence="10 11">Sa4CUA1</strain>
    </source>
</reference>
<evidence type="ECO:0000256" key="1">
    <source>
        <dbReference type="ARBA" id="ARBA00004651"/>
    </source>
</evidence>
<keyword evidence="11" id="KW-1185">Reference proteome</keyword>
<keyword evidence="3" id="KW-1003">Cell membrane</keyword>
<feature type="transmembrane region" description="Helical" evidence="7">
    <location>
        <begin position="290"/>
        <end position="313"/>
    </location>
</feature>
<proteinExistence type="inferred from homology"/>
<protein>
    <submittedName>
        <fullName evidence="10">Sugar ABC transporter permease</fullName>
    </submittedName>
</protein>
<feature type="region of interest" description="Disordered" evidence="8">
    <location>
        <begin position="1"/>
        <end position="26"/>
    </location>
</feature>
<evidence type="ECO:0000256" key="2">
    <source>
        <dbReference type="ARBA" id="ARBA00022448"/>
    </source>
</evidence>
<feature type="transmembrane region" description="Helical" evidence="7">
    <location>
        <begin position="130"/>
        <end position="153"/>
    </location>
</feature>
<feature type="transmembrane region" description="Helical" evidence="7">
    <location>
        <begin position="91"/>
        <end position="118"/>
    </location>
</feature>
<evidence type="ECO:0000256" key="5">
    <source>
        <dbReference type="ARBA" id="ARBA00022989"/>
    </source>
</evidence>
<gene>
    <name evidence="10" type="ORF">H9652_07825</name>
</gene>
<dbReference type="Gene3D" id="1.10.3720.10">
    <property type="entry name" value="MetI-like"/>
    <property type="match status" value="1"/>
</dbReference>
<comment type="caution">
    <text evidence="10">The sequence shown here is derived from an EMBL/GenBank/DDBJ whole genome shotgun (WGS) entry which is preliminary data.</text>
</comment>
<keyword evidence="2 7" id="KW-0813">Transport</keyword>
<keyword evidence="4 7" id="KW-0812">Transmembrane</keyword>